<feature type="region of interest" description="Disordered" evidence="3">
    <location>
        <begin position="554"/>
        <end position="595"/>
    </location>
</feature>
<dbReference type="InterPro" id="IPR004087">
    <property type="entry name" value="KH_dom"/>
</dbReference>
<evidence type="ECO:0000256" key="3">
    <source>
        <dbReference type="SAM" id="MobiDB-lite"/>
    </source>
</evidence>
<feature type="domain" description="K Homology" evidence="4">
    <location>
        <begin position="134"/>
        <end position="216"/>
    </location>
</feature>
<feature type="compositionally biased region" description="Polar residues" evidence="3">
    <location>
        <begin position="564"/>
        <end position="577"/>
    </location>
</feature>
<comment type="caution">
    <text evidence="5">The sequence shown here is derived from an EMBL/GenBank/DDBJ whole genome shotgun (WGS) entry which is preliminary data.</text>
</comment>
<dbReference type="EMBL" id="JAKKPZ010000001">
    <property type="protein sequence ID" value="KAI1729125.1"/>
    <property type="molecule type" value="Genomic_DNA"/>
</dbReference>
<evidence type="ECO:0000256" key="1">
    <source>
        <dbReference type="ARBA" id="ARBA00022737"/>
    </source>
</evidence>
<dbReference type="Gene3D" id="3.30.1370.10">
    <property type="entry name" value="K Homology domain, type 1"/>
    <property type="match status" value="3"/>
</dbReference>
<evidence type="ECO:0000313" key="6">
    <source>
        <dbReference type="Proteomes" id="UP001201812"/>
    </source>
</evidence>
<dbReference type="PANTHER" id="PTHR10288">
    <property type="entry name" value="KH DOMAIN CONTAINING RNA BINDING PROTEIN"/>
    <property type="match status" value="1"/>
</dbReference>
<feature type="compositionally biased region" description="Polar residues" evidence="3">
    <location>
        <begin position="436"/>
        <end position="448"/>
    </location>
</feature>
<proteinExistence type="predicted"/>
<feature type="region of interest" description="Disordered" evidence="3">
    <location>
        <begin position="1"/>
        <end position="24"/>
    </location>
</feature>
<feature type="domain" description="K Homology" evidence="4">
    <location>
        <begin position="42"/>
        <end position="117"/>
    </location>
</feature>
<dbReference type="SUPFAM" id="SSF54791">
    <property type="entry name" value="Eukaryotic type KH-domain (KH-domain type I)"/>
    <property type="match status" value="3"/>
</dbReference>
<dbReference type="AlphaFoldDB" id="A0AAD4RDV4"/>
<dbReference type="SMART" id="SM00322">
    <property type="entry name" value="KH"/>
    <property type="match status" value="3"/>
</dbReference>
<keyword evidence="2" id="KW-0694">RNA-binding</keyword>
<gene>
    <name evidence="5" type="ORF">DdX_01345</name>
</gene>
<dbReference type="Pfam" id="PF00013">
    <property type="entry name" value="KH_1"/>
    <property type="match status" value="3"/>
</dbReference>
<feature type="compositionally biased region" description="Pro residues" evidence="3">
    <location>
        <begin position="14"/>
        <end position="24"/>
    </location>
</feature>
<evidence type="ECO:0000259" key="4">
    <source>
        <dbReference type="SMART" id="SM00322"/>
    </source>
</evidence>
<dbReference type="Gene3D" id="3.30.310.210">
    <property type="match status" value="1"/>
</dbReference>
<feature type="compositionally biased region" description="Basic and acidic residues" evidence="3">
    <location>
        <begin position="344"/>
        <end position="371"/>
    </location>
</feature>
<organism evidence="5 6">
    <name type="scientific">Ditylenchus destructor</name>
    <dbReference type="NCBI Taxonomy" id="166010"/>
    <lineage>
        <taxon>Eukaryota</taxon>
        <taxon>Metazoa</taxon>
        <taxon>Ecdysozoa</taxon>
        <taxon>Nematoda</taxon>
        <taxon>Chromadorea</taxon>
        <taxon>Rhabditida</taxon>
        <taxon>Tylenchina</taxon>
        <taxon>Tylenchomorpha</taxon>
        <taxon>Sphaerularioidea</taxon>
        <taxon>Anguinidae</taxon>
        <taxon>Anguininae</taxon>
        <taxon>Ditylenchus</taxon>
    </lineage>
</organism>
<feature type="region of interest" description="Disordered" evidence="3">
    <location>
        <begin position="339"/>
        <end position="451"/>
    </location>
</feature>
<dbReference type="GO" id="GO:0003723">
    <property type="term" value="F:RNA binding"/>
    <property type="evidence" value="ECO:0007669"/>
    <property type="project" value="UniProtKB-UniRule"/>
</dbReference>
<dbReference type="InterPro" id="IPR004088">
    <property type="entry name" value="KH_dom_type_1"/>
</dbReference>
<dbReference type="PROSITE" id="PS50084">
    <property type="entry name" value="KH_TYPE_1"/>
    <property type="match status" value="3"/>
</dbReference>
<sequence length="595" mass="64824">MNSSPHTSTAANAIPPPIPQQPPFPTPVVAAVQRPTFVNTQDGLPLKLVVNARYVGAIIGHGGQNIREISKFSKARCMVDVNNPTYDEAGNIEKLIWITGPLENCSKACFRILQVIQKEREREKPNSSQASQPITFELKIRVPNQLVGRLIGKQGASVKKTMEETNSSISISDSRGMPSDIYHQGLDSSFERVITIRSNSIDAVSGAEKKISQKLRYYFDSDVSQGLVCHAMPTDSMSGLLNVPPFMGIAGRDSLVGAPGAYNNASAINPNIPPPQLYYPPINLPMNPYMAHNMAHHNPIHVQSRIFIPTSAIVGALIGTKGSHIKNMMQLTGANIHIEGGSDGARRQKTSDAGIKDNTSKGEPNTKDFESHVPLSAEAPANQDHAEQADASLETDANGCVTPIDNLESKNSNPDENEPMQPQAATDSDEKKTENDSSAENQAPSSSVAADPQKRVAISGLDFQVYRAQFWVFQRIAEAMHQFIDETILTCETMVPTRVRELQRLTGAQVKVPEDPTVQNDSSPRGETPVRVTGNLFSLHAVQARFSVLIAESDQRDEGKRFSRASTFQNRSKTDSNAALEGISEALPEKMESQQ</sequence>
<evidence type="ECO:0000313" key="5">
    <source>
        <dbReference type="EMBL" id="KAI1729125.1"/>
    </source>
</evidence>
<dbReference type="InterPro" id="IPR036612">
    <property type="entry name" value="KH_dom_type_1_sf"/>
</dbReference>
<reference evidence="5" key="1">
    <citation type="submission" date="2022-01" db="EMBL/GenBank/DDBJ databases">
        <title>Genome Sequence Resource for Two Populations of Ditylenchus destructor, the Migratory Endoparasitic Phytonematode.</title>
        <authorList>
            <person name="Zhang H."/>
            <person name="Lin R."/>
            <person name="Xie B."/>
        </authorList>
    </citation>
    <scope>NUCLEOTIDE SEQUENCE</scope>
    <source>
        <strain evidence="5">BazhouSP</strain>
    </source>
</reference>
<dbReference type="Proteomes" id="UP001201812">
    <property type="component" value="Unassembled WGS sequence"/>
</dbReference>
<feature type="domain" description="K Homology" evidence="4">
    <location>
        <begin position="300"/>
        <end position="477"/>
    </location>
</feature>
<accession>A0AAD4RDV4</accession>
<name>A0AAD4RDV4_9BILA</name>
<evidence type="ECO:0000256" key="2">
    <source>
        <dbReference type="PROSITE-ProRule" id="PRU00117"/>
    </source>
</evidence>
<keyword evidence="1" id="KW-0677">Repeat</keyword>
<keyword evidence="6" id="KW-1185">Reference proteome</keyword>
<protein>
    <submittedName>
        <fullName evidence="5">KH domain-containing protein</fullName>
    </submittedName>
</protein>